<dbReference type="PANTHER" id="PTHR42755">
    <property type="entry name" value="3-DEOXY-MANNO-OCTULOSONATE CYTIDYLYLTRANSFERASE"/>
    <property type="match status" value="1"/>
</dbReference>
<dbReference type="GO" id="GO:0005886">
    <property type="term" value="C:plasma membrane"/>
    <property type="evidence" value="ECO:0007669"/>
    <property type="project" value="UniProtKB-SubCell"/>
</dbReference>
<feature type="active site" description="Proton acceptor" evidence="7">
    <location>
        <position position="61"/>
    </location>
</feature>
<dbReference type="GeneID" id="32536979"/>
<dbReference type="EC" id="2.4.99.12" evidence="2 9"/>
<accession>A0ABD7Z0H9</accession>
<dbReference type="AlphaFoldDB" id="A0ABD7Z0H9"/>
<proteinExistence type="inferred from homology"/>
<evidence type="ECO:0000256" key="2">
    <source>
        <dbReference type="ARBA" id="ARBA00012621"/>
    </source>
</evidence>
<keyword evidence="11" id="KW-0328">Glycosyltransferase</keyword>
<dbReference type="Proteomes" id="UP001229773">
    <property type="component" value="Chromosome"/>
</dbReference>
<protein>
    <recommendedName>
        <fullName evidence="3 9">3-deoxy-D-manno-octulosonic acid transferase</fullName>
        <shortName evidence="9">Kdo transferase</shortName>
        <ecNumber evidence="2 9">2.4.99.12</ecNumber>
    </recommendedName>
    <alternativeName>
        <fullName evidence="5 9">Lipid IV(A) 3-deoxy-D-manno-octulosonic acid transferase</fullName>
    </alternativeName>
</protein>
<comment type="similarity">
    <text evidence="9">Belongs to the glycosyltransferase group 1 family.</text>
</comment>
<feature type="site" description="Transition state stabilizer" evidence="8">
    <location>
        <position position="206"/>
    </location>
</feature>
<reference evidence="11 12" key="1">
    <citation type="submission" date="2023-08" db="EMBL/GenBank/DDBJ databases">
        <title>Complete genome sequences of 12 bacterial strains from the honey bee gut, resolved with long-read nanopore sequencing.</title>
        <authorList>
            <person name="Kwong W.K."/>
            <person name="Acheampong S."/>
            <person name="Polat M.F."/>
        </authorList>
    </citation>
    <scope>NUCLEOTIDE SEQUENCE [LARGE SCALE GENOMIC DNA]</scope>
    <source>
        <strain evidence="12">wkB9</strain>
    </source>
</reference>
<keyword evidence="9" id="KW-0448">Lipopolysaccharide biosynthesis</keyword>
<dbReference type="EMBL" id="CP132375">
    <property type="protein sequence ID" value="WLS98028.1"/>
    <property type="molecule type" value="Genomic_DNA"/>
</dbReference>
<dbReference type="GO" id="GO:0009244">
    <property type="term" value="P:lipopolysaccharide core region biosynthetic process"/>
    <property type="evidence" value="ECO:0007669"/>
    <property type="project" value="UniProtKB-UniRule"/>
</dbReference>
<dbReference type="PANTHER" id="PTHR42755:SF1">
    <property type="entry name" value="3-DEOXY-D-MANNO-OCTULOSONIC ACID TRANSFERASE, MITOCHONDRIAL-RELATED"/>
    <property type="match status" value="1"/>
</dbReference>
<evidence type="ECO:0000256" key="3">
    <source>
        <dbReference type="ARBA" id="ARBA00019077"/>
    </source>
</evidence>
<dbReference type="RefSeq" id="WP_025331113.1">
    <property type="nucleotide sequence ID" value="NZ_CP132375.1"/>
</dbReference>
<comment type="function">
    <text evidence="9">Involved in lipopolysaccharide (LPS) biosynthesis. Catalyzes the transfer of 3-deoxy-D-manno-octulosonate (Kdo) residue(s) from CMP-Kdo to lipid IV(A), the tetraacyldisaccharide-1,4'-bisphosphate precursor of lipid A.</text>
</comment>
<keyword evidence="9" id="KW-0472">Membrane</keyword>
<evidence type="ECO:0000313" key="11">
    <source>
        <dbReference type="EMBL" id="WLS98028.1"/>
    </source>
</evidence>
<sequence length="429" mass="48290">MLLNFLYQILWQIAPPFLRRYLRRRAALAPAYALNWSERFGKPYPDPVKHGIWVHVVSVGETRASLQFIRALQKHFPDKPLLMTQTTPTGRATVQHFFPEAQCRYLPYDKKSWVKQFIRDHQPVFGVLMETEIWPNLINVCADNQIPLFMANARLSEKSLHGYLRVRSLVAPALSKLTGCYAQTEADAQRLKQIGAANIQVCGNTKYDITPPAEMAELAQTFRQRIGNRSVVVCSSTRFYHGTDEAQLLLDAWAKQKTGNILLIIVPRHTERFQPTYEYAEKLNFITQKRSDNQNIAEQTQVWIGDSIGELFAYYECADIAFVGGSLVDSGCHNIIEPIVCKLPTLFGPSTYNFADAAPKAIAAGAAKQIHSAEDWAATTLALLDDSQQRKQMSASAQAFIRQHQGASERMAQIIYDCLASHTNKPSAS</sequence>
<dbReference type="InterPro" id="IPR038107">
    <property type="entry name" value="Glycos_transf_N_sf"/>
</dbReference>
<evidence type="ECO:0000256" key="1">
    <source>
        <dbReference type="ARBA" id="ARBA00004713"/>
    </source>
</evidence>
<evidence type="ECO:0000259" key="10">
    <source>
        <dbReference type="Pfam" id="PF04413"/>
    </source>
</evidence>
<dbReference type="InterPro" id="IPR007507">
    <property type="entry name" value="Glycos_transf_N"/>
</dbReference>
<dbReference type="FunFam" id="3.40.50.11720:FF:000001">
    <property type="entry name" value="3-deoxy-D-manno-octulosonic acid transferase"/>
    <property type="match status" value="1"/>
</dbReference>
<evidence type="ECO:0000313" key="12">
    <source>
        <dbReference type="Proteomes" id="UP001229773"/>
    </source>
</evidence>
<dbReference type="SUPFAM" id="SSF53756">
    <property type="entry name" value="UDP-Glycosyltransferase/glycogen phosphorylase"/>
    <property type="match status" value="1"/>
</dbReference>
<evidence type="ECO:0000256" key="8">
    <source>
        <dbReference type="PIRSR" id="PIRSR639901-2"/>
    </source>
</evidence>
<dbReference type="GO" id="GO:0043842">
    <property type="term" value="F:Kdo transferase activity"/>
    <property type="evidence" value="ECO:0007669"/>
    <property type="project" value="UniProtKB-EC"/>
</dbReference>
<feature type="domain" description="3-deoxy-D-manno-octulosonic-acid transferase N-terminal" evidence="10">
    <location>
        <begin position="35"/>
        <end position="209"/>
    </location>
</feature>
<keyword evidence="4 9" id="KW-0808">Transferase</keyword>
<comment type="pathway">
    <text evidence="1 9">Bacterial outer membrane biogenesis; LPS core biosynthesis.</text>
</comment>
<dbReference type="Gene3D" id="3.40.50.2000">
    <property type="entry name" value="Glycogen Phosphorylase B"/>
    <property type="match status" value="1"/>
</dbReference>
<dbReference type="Gene3D" id="3.40.50.11720">
    <property type="entry name" value="3-Deoxy-D-manno-octulosonic-acid transferase, N-terminal domain"/>
    <property type="match status" value="1"/>
</dbReference>
<dbReference type="NCBIfam" id="NF004386">
    <property type="entry name" value="PRK05749.1-2"/>
    <property type="match status" value="1"/>
</dbReference>
<evidence type="ECO:0000256" key="7">
    <source>
        <dbReference type="PIRSR" id="PIRSR639901-1"/>
    </source>
</evidence>
<evidence type="ECO:0000256" key="4">
    <source>
        <dbReference type="ARBA" id="ARBA00022679"/>
    </source>
</evidence>
<gene>
    <name evidence="11" type="primary">waaA</name>
    <name evidence="11" type="ORF">RAM05_09275</name>
</gene>
<comment type="catalytic activity">
    <reaction evidence="6 9">
        <text>lipid IVA (E. coli) + CMP-3-deoxy-beta-D-manno-octulosonate = alpha-Kdo-(2-&gt;6)-lipid IVA (E. coli) + CMP + H(+)</text>
        <dbReference type="Rhea" id="RHEA:28066"/>
        <dbReference type="ChEBI" id="CHEBI:15378"/>
        <dbReference type="ChEBI" id="CHEBI:58603"/>
        <dbReference type="ChEBI" id="CHEBI:60364"/>
        <dbReference type="ChEBI" id="CHEBI:60377"/>
        <dbReference type="ChEBI" id="CHEBI:85987"/>
        <dbReference type="EC" id="2.4.99.12"/>
    </reaction>
</comment>
<name>A0ABD7Z0H9_9NEIS</name>
<organism evidence="11 12">
    <name type="scientific">Snodgrassella alvi</name>
    <dbReference type="NCBI Taxonomy" id="1196083"/>
    <lineage>
        <taxon>Bacteria</taxon>
        <taxon>Pseudomonadati</taxon>
        <taxon>Pseudomonadota</taxon>
        <taxon>Betaproteobacteria</taxon>
        <taxon>Neisseriales</taxon>
        <taxon>Neisseriaceae</taxon>
        <taxon>Snodgrassella</taxon>
    </lineage>
</organism>
<comment type="subcellular location">
    <subcellularLocation>
        <location evidence="9">Cell membrane</location>
    </subcellularLocation>
</comment>
<evidence type="ECO:0000256" key="6">
    <source>
        <dbReference type="ARBA" id="ARBA00049183"/>
    </source>
</evidence>
<evidence type="ECO:0000256" key="9">
    <source>
        <dbReference type="RuleBase" id="RU365103"/>
    </source>
</evidence>
<dbReference type="Pfam" id="PF04413">
    <property type="entry name" value="Glycos_transf_N"/>
    <property type="match status" value="1"/>
</dbReference>
<feature type="site" description="Transition state stabilizer" evidence="8">
    <location>
        <position position="130"/>
    </location>
</feature>
<keyword evidence="9" id="KW-1003">Cell membrane</keyword>
<dbReference type="InterPro" id="IPR039901">
    <property type="entry name" value="Kdotransferase"/>
</dbReference>
<evidence type="ECO:0000256" key="5">
    <source>
        <dbReference type="ARBA" id="ARBA00031445"/>
    </source>
</evidence>